<protein>
    <submittedName>
        <fullName evidence="1">Uncharacterized protein</fullName>
    </submittedName>
</protein>
<proteinExistence type="predicted"/>
<reference evidence="1" key="1">
    <citation type="submission" date="2014-09" db="EMBL/GenBank/DDBJ databases">
        <authorList>
            <person name="Magalhaes I.L.F."/>
            <person name="Oliveira U."/>
            <person name="Santos F.R."/>
            <person name="Vidigal T.H.D.A."/>
            <person name="Brescovit A.D."/>
            <person name="Santos A.J."/>
        </authorList>
    </citation>
    <scope>NUCLEOTIDE SEQUENCE</scope>
    <source>
        <tissue evidence="1">Shoot tissue taken approximately 20 cm above the soil surface</tissue>
    </source>
</reference>
<dbReference type="AlphaFoldDB" id="A0A0A9BYG5"/>
<dbReference type="EMBL" id="GBRH01229534">
    <property type="protein sequence ID" value="JAD68361.1"/>
    <property type="molecule type" value="Transcribed_RNA"/>
</dbReference>
<reference evidence="1" key="2">
    <citation type="journal article" date="2015" name="Data Brief">
        <title>Shoot transcriptome of the giant reed, Arundo donax.</title>
        <authorList>
            <person name="Barrero R.A."/>
            <person name="Guerrero F.D."/>
            <person name="Moolhuijzen P."/>
            <person name="Goolsby J.A."/>
            <person name="Tidwell J."/>
            <person name="Bellgard S.E."/>
            <person name="Bellgard M.I."/>
        </authorList>
    </citation>
    <scope>NUCLEOTIDE SEQUENCE</scope>
    <source>
        <tissue evidence="1">Shoot tissue taken approximately 20 cm above the soil surface</tissue>
    </source>
</reference>
<name>A0A0A9BYG5_ARUDO</name>
<evidence type="ECO:0000313" key="1">
    <source>
        <dbReference type="EMBL" id="JAD68361.1"/>
    </source>
</evidence>
<organism evidence="1">
    <name type="scientific">Arundo donax</name>
    <name type="common">Giant reed</name>
    <name type="synonym">Donax arundinaceus</name>
    <dbReference type="NCBI Taxonomy" id="35708"/>
    <lineage>
        <taxon>Eukaryota</taxon>
        <taxon>Viridiplantae</taxon>
        <taxon>Streptophyta</taxon>
        <taxon>Embryophyta</taxon>
        <taxon>Tracheophyta</taxon>
        <taxon>Spermatophyta</taxon>
        <taxon>Magnoliopsida</taxon>
        <taxon>Liliopsida</taxon>
        <taxon>Poales</taxon>
        <taxon>Poaceae</taxon>
        <taxon>PACMAD clade</taxon>
        <taxon>Arundinoideae</taxon>
        <taxon>Arundineae</taxon>
        <taxon>Arundo</taxon>
    </lineage>
</organism>
<accession>A0A0A9BYG5</accession>
<sequence>MHYSFWVSCKYQKIDPIKLRVCYAK</sequence>